<keyword evidence="1" id="KW-0472">Membrane</keyword>
<dbReference type="EMBL" id="KQ234924">
    <property type="protein sequence ID" value="KMZ83332.1"/>
    <property type="molecule type" value="Genomic_DNA"/>
</dbReference>
<proteinExistence type="predicted"/>
<accession>A0A0J9SMY3</accession>
<dbReference type="Proteomes" id="UP000053327">
    <property type="component" value="Unassembled WGS sequence"/>
</dbReference>
<reference evidence="2 3" key="1">
    <citation type="submission" date="2011-08" db="EMBL/GenBank/DDBJ databases">
        <title>The Genome Sequence of Plasmodium vivax Brazil I.</title>
        <authorList>
            <consortium name="The Broad Institute Genome Sequencing Platform"/>
            <consortium name="The Broad Institute Genome Sequencing Center for Infectious Disease"/>
            <person name="Neafsey D."/>
            <person name="Carlton J."/>
            <person name="Barnwell J."/>
            <person name="Collins W."/>
            <person name="Escalante A."/>
            <person name="Mullikin J."/>
            <person name="Saul A."/>
            <person name="Guigo R."/>
            <person name="Camara F."/>
            <person name="Young S.K."/>
            <person name="Zeng Q."/>
            <person name="Gargeya S."/>
            <person name="Fitzgerald M."/>
            <person name="Haas B."/>
            <person name="Abouelleil A."/>
            <person name="Alvarado L."/>
            <person name="Arachchi H.M."/>
            <person name="Berlin A."/>
            <person name="Brown A."/>
            <person name="Chapman S.B."/>
            <person name="Chen Z."/>
            <person name="Dunbar C."/>
            <person name="Freedman E."/>
            <person name="Gearin G."/>
            <person name="Gellesch M."/>
            <person name="Goldberg J."/>
            <person name="Griggs A."/>
            <person name="Gujja S."/>
            <person name="Heiman D."/>
            <person name="Howarth C."/>
            <person name="Larson L."/>
            <person name="Lui A."/>
            <person name="MacDonald P.J.P."/>
            <person name="Montmayeur A."/>
            <person name="Murphy C."/>
            <person name="Neiman D."/>
            <person name="Pearson M."/>
            <person name="Priest M."/>
            <person name="Roberts A."/>
            <person name="Saif S."/>
            <person name="Shea T."/>
            <person name="Shenoy N."/>
            <person name="Sisk P."/>
            <person name="Stolte C."/>
            <person name="Sykes S."/>
            <person name="Wortman J."/>
            <person name="Nusbaum C."/>
            <person name="Birren B."/>
        </authorList>
    </citation>
    <scope>NUCLEOTIDE SEQUENCE [LARGE SCALE GENOMIC DNA]</scope>
    <source>
        <strain evidence="2 3">Brazil I</strain>
    </source>
</reference>
<sequence>MRILIYRYIIIIGFYCYIYLYNEKTFQNSIRLELKKIMYFVYNSNYTFFKDCYNYIEDEKYALNDELSIFYSDKCSKLPNWEEYHTAICIKFKKVIKYINSKFITSHFYHNSTFIPYMNFWLNYQLGQLKYSKFTAEEFYDIIEKRDPAFFAYNFKINAHNINESDLKDMNSLYELYNVYYEIMTMDPSITDGCITKANKCFSLYKNLILTCPPGVDKNFCKALLKFRDAYNTLKRESQCLNKELPELPSYNQVIIPSQKLDTVSELKQEQVQAENRETISRVPTELSPENNNILKTVGSTLGASTVFFSAYMVKTF</sequence>
<protein>
    <submittedName>
        <fullName evidence="2">Uncharacterized protein</fullName>
    </submittedName>
</protein>
<dbReference type="OrthoDB" id="388362at2759"/>
<feature type="transmembrane region" description="Helical" evidence="1">
    <location>
        <begin position="5"/>
        <end position="22"/>
    </location>
</feature>
<evidence type="ECO:0000313" key="3">
    <source>
        <dbReference type="Proteomes" id="UP000053327"/>
    </source>
</evidence>
<evidence type="ECO:0000256" key="1">
    <source>
        <dbReference type="SAM" id="Phobius"/>
    </source>
</evidence>
<name>A0A0J9SMY3_PLAV1</name>
<evidence type="ECO:0000313" key="2">
    <source>
        <dbReference type="EMBL" id="KMZ83332.1"/>
    </source>
</evidence>
<dbReference type="AlphaFoldDB" id="A0A0J9SMY3"/>
<keyword evidence="1" id="KW-1133">Transmembrane helix</keyword>
<gene>
    <name evidence="2" type="ORF">PVBG_05728</name>
</gene>
<keyword evidence="1" id="KW-0812">Transmembrane</keyword>
<organism evidence="2 3">
    <name type="scientific">Plasmodium vivax (strain Brazil I)</name>
    <dbReference type="NCBI Taxonomy" id="1033975"/>
    <lineage>
        <taxon>Eukaryota</taxon>
        <taxon>Sar</taxon>
        <taxon>Alveolata</taxon>
        <taxon>Apicomplexa</taxon>
        <taxon>Aconoidasida</taxon>
        <taxon>Haemosporida</taxon>
        <taxon>Plasmodiidae</taxon>
        <taxon>Plasmodium</taxon>
        <taxon>Plasmodium (Plasmodium)</taxon>
    </lineage>
</organism>